<feature type="region of interest" description="Disordered" evidence="1">
    <location>
        <begin position="675"/>
        <end position="783"/>
    </location>
</feature>
<dbReference type="PROSITE" id="PS50011">
    <property type="entry name" value="PROTEIN_KINASE_DOM"/>
    <property type="match status" value="1"/>
</dbReference>
<comment type="caution">
    <text evidence="3">The sequence shown here is derived from an EMBL/GenBank/DDBJ whole genome shotgun (WGS) entry which is preliminary data.</text>
</comment>
<dbReference type="PANTHER" id="PTHR12984:SF6">
    <property type="entry name" value="SCY1-LIKE PROTEIN 2"/>
    <property type="match status" value="1"/>
</dbReference>
<organism evidence="3 4">
    <name type="scientific">Phytophthora boehmeriae</name>
    <dbReference type="NCBI Taxonomy" id="109152"/>
    <lineage>
        <taxon>Eukaryota</taxon>
        <taxon>Sar</taxon>
        <taxon>Stramenopiles</taxon>
        <taxon>Oomycota</taxon>
        <taxon>Peronosporomycetes</taxon>
        <taxon>Peronosporales</taxon>
        <taxon>Peronosporaceae</taxon>
        <taxon>Phytophthora</taxon>
    </lineage>
</organism>
<dbReference type="Proteomes" id="UP000693981">
    <property type="component" value="Unassembled WGS sequence"/>
</dbReference>
<sequence>MSMLNRFSSAMQGAASAAASAAVSGVQNLQGMLSEEFTKHYETPKDCTASGGHELAWKIFPAVHRKSGHEFSVFVFDKDDLKRLKGKEEQDRVLEVLRHEMKTLRLLRHPHVLKVEEVFEESRRSLSFVTEKVTCSLANACKNFNNIANVTPEVLEIGLTEFELACGLMHVGEALSFLHREGRRVHLSLGPHSIFITPKGEWKLGGMGFCRVVEPGQKSRSEYYSFDSSTGTRNPATGAVEGSWEPPLEYCAPELVTEPRQFDSKADMFSLGLLVYEMFVPARADGGRNPVLDVHDGNKMTHGYKVQSLHPISFPTSVPTALQNTIRSLLALEPGKRPEARAFLASPFFDSGPIKTLRTLQSLVEMEPAAQAKFLTTLPEAIDGFSPRVLRDMVIPGLQSVVINKAVAPFVITPLLKIVAKVDKQTFAYSIAPMMIPLLAISEPVQCMLMFVSELETLIPKAEDGYIRDHIVPMLCRALDSTVPEILDTVLNKIVDQASLFEYRILKQVILPRVNKLILTPPQPSVRINALLWLAKSFHVFDKDLLIESVLPTLQQTLHEDKTPAACMCILGCYDNLGKHLGPEFTAKLIIPAVSPLLWEQTLNNSQFDMVCEKIQDMLKAVINERDKSFTSESSVGSVTTGITAASGMSEAVRAAEASKERESGVAAANKLLAEEYVPKKQPQPEPAQNQRPERYSDDPFILGSGDSSSSSRTQSTRTERRDSGAHRETAAERAESFSQRRRAGKKGSARSSRRAGKKDDGNADLLGMDASAPSTTTSASNDLLNTGSLLTALPPAPAAAPGPSSGGMFNGMSMGMSGGVQSGAPTYSSQNTMGMQANGLGQQQGMVPYGQNTGMGNGMMNQQYNSGMMQMTPYGMQQQQQAPLSGGGYNQGGNMGLAGPGQMLQIQAQGYDPYAPQQPSGDKFSAFDGL</sequence>
<feature type="region of interest" description="Disordered" evidence="1">
    <location>
        <begin position="910"/>
        <end position="931"/>
    </location>
</feature>
<gene>
    <name evidence="3" type="primary">SCYL2</name>
    <name evidence="3" type="ORF">PHYBOEH_002724</name>
</gene>
<dbReference type="GO" id="GO:0005524">
    <property type="term" value="F:ATP binding"/>
    <property type="evidence" value="ECO:0007669"/>
    <property type="project" value="InterPro"/>
</dbReference>
<evidence type="ECO:0000256" key="1">
    <source>
        <dbReference type="SAM" id="MobiDB-lite"/>
    </source>
</evidence>
<dbReference type="InterPro" id="IPR000719">
    <property type="entry name" value="Prot_kinase_dom"/>
</dbReference>
<dbReference type="AlphaFoldDB" id="A0A8T1X5Y5"/>
<dbReference type="OrthoDB" id="79687at2759"/>
<dbReference type="PANTHER" id="PTHR12984">
    <property type="entry name" value="SCY1-RELATED S/T PROTEIN KINASE-LIKE"/>
    <property type="match status" value="1"/>
</dbReference>
<dbReference type="GO" id="GO:0004672">
    <property type="term" value="F:protein kinase activity"/>
    <property type="evidence" value="ECO:0007669"/>
    <property type="project" value="InterPro"/>
</dbReference>
<dbReference type="CDD" id="cd14011">
    <property type="entry name" value="PK_SCY1_like"/>
    <property type="match status" value="1"/>
</dbReference>
<feature type="compositionally biased region" description="Low complexity" evidence="1">
    <location>
        <begin position="704"/>
        <end position="717"/>
    </location>
</feature>
<dbReference type="EMBL" id="JAGDFL010000017">
    <property type="protein sequence ID" value="KAG7401166.1"/>
    <property type="molecule type" value="Genomic_DNA"/>
</dbReference>
<feature type="compositionally biased region" description="Basic and acidic residues" evidence="1">
    <location>
        <begin position="718"/>
        <end position="736"/>
    </location>
</feature>
<evidence type="ECO:0000259" key="2">
    <source>
        <dbReference type="PROSITE" id="PS50011"/>
    </source>
</evidence>
<feature type="domain" description="Protein kinase" evidence="2">
    <location>
        <begin position="26"/>
        <end position="349"/>
    </location>
</feature>
<name>A0A8T1X5Y5_9STRA</name>
<dbReference type="InterPro" id="IPR051177">
    <property type="entry name" value="CIK-Related_Protein"/>
</dbReference>
<reference evidence="3" key="1">
    <citation type="submission" date="2021-02" db="EMBL/GenBank/DDBJ databases">
        <authorList>
            <person name="Palmer J.M."/>
        </authorList>
    </citation>
    <scope>NUCLEOTIDE SEQUENCE</scope>
    <source>
        <strain evidence="3">SCRP23</strain>
    </source>
</reference>
<evidence type="ECO:0000313" key="3">
    <source>
        <dbReference type="EMBL" id="KAG7401166.1"/>
    </source>
</evidence>
<evidence type="ECO:0000313" key="4">
    <source>
        <dbReference type="Proteomes" id="UP000693981"/>
    </source>
</evidence>
<protein>
    <submittedName>
        <fullName evidence="3">SCY1-like protein 2</fullName>
    </submittedName>
</protein>
<keyword evidence="4" id="KW-1185">Reference proteome</keyword>
<accession>A0A8T1X5Y5</accession>
<feature type="compositionally biased region" description="Basic residues" evidence="1">
    <location>
        <begin position="740"/>
        <end position="757"/>
    </location>
</feature>
<dbReference type="Pfam" id="PF00069">
    <property type="entry name" value="Pkinase"/>
    <property type="match status" value="1"/>
</dbReference>
<feature type="compositionally biased region" description="Low complexity" evidence="1">
    <location>
        <begin position="771"/>
        <end position="783"/>
    </location>
</feature>
<proteinExistence type="predicted"/>
<dbReference type="SMART" id="SM00220">
    <property type="entry name" value="S_TKc"/>
    <property type="match status" value="1"/>
</dbReference>